<dbReference type="RefSeq" id="WP_171086044.1">
    <property type="nucleotide sequence ID" value="NZ_BNBU01000010.1"/>
</dbReference>
<feature type="compositionally biased region" description="Low complexity" evidence="2">
    <location>
        <begin position="42"/>
        <end position="58"/>
    </location>
</feature>
<evidence type="ECO:0000256" key="3">
    <source>
        <dbReference type="SAM" id="Phobius"/>
    </source>
</evidence>
<reference evidence="4 5" key="1">
    <citation type="submission" date="2020-04" db="EMBL/GenBank/DDBJ databases">
        <title>Draft Genome Sequence of Streptomyces morookaense DSM 40503, an 8-azaguanine-producing strain.</title>
        <authorList>
            <person name="Qi J."/>
            <person name="Gao J.-M."/>
        </authorList>
    </citation>
    <scope>NUCLEOTIDE SEQUENCE [LARGE SCALE GENOMIC DNA]</scope>
    <source>
        <strain evidence="4 5">DSM 40503</strain>
    </source>
</reference>
<evidence type="ECO:0000256" key="1">
    <source>
        <dbReference type="ARBA" id="ARBA00022801"/>
    </source>
</evidence>
<name>A0A7Y7B983_STRMO</name>
<dbReference type="GO" id="GO:0016787">
    <property type="term" value="F:hydrolase activity"/>
    <property type="evidence" value="ECO:0007669"/>
    <property type="project" value="UniProtKB-KW"/>
</dbReference>
<dbReference type="InterPro" id="IPR005754">
    <property type="entry name" value="Sortase"/>
</dbReference>
<dbReference type="AlphaFoldDB" id="A0A7Y7B983"/>
<organism evidence="4 5">
    <name type="scientific">Streptomyces morookaense</name>
    <name type="common">Streptoverticillium morookaense</name>
    <dbReference type="NCBI Taxonomy" id="1970"/>
    <lineage>
        <taxon>Bacteria</taxon>
        <taxon>Bacillati</taxon>
        <taxon>Actinomycetota</taxon>
        <taxon>Actinomycetes</taxon>
        <taxon>Kitasatosporales</taxon>
        <taxon>Streptomycetaceae</taxon>
        <taxon>Streptomyces</taxon>
    </lineage>
</organism>
<dbReference type="Gene3D" id="2.40.260.10">
    <property type="entry name" value="Sortase"/>
    <property type="match status" value="1"/>
</dbReference>
<gene>
    <name evidence="4" type="ORF">HG542_27450</name>
</gene>
<keyword evidence="5" id="KW-1185">Reference proteome</keyword>
<dbReference type="SUPFAM" id="SSF63817">
    <property type="entry name" value="Sortase"/>
    <property type="match status" value="1"/>
</dbReference>
<feature type="region of interest" description="Disordered" evidence="2">
    <location>
        <begin position="42"/>
        <end position="72"/>
    </location>
</feature>
<protein>
    <submittedName>
        <fullName evidence="4">Class F sortase</fullName>
    </submittedName>
</protein>
<dbReference type="Proteomes" id="UP000587462">
    <property type="component" value="Unassembled WGS sequence"/>
</dbReference>
<dbReference type="CDD" id="cd05829">
    <property type="entry name" value="Sortase_F"/>
    <property type="match status" value="1"/>
</dbReference>
<feature type="compositionally biased region" description="Pro residues" evidence="2">
    <location>
        <begin position="59"/>
        <end position="68"/>
    </location>
</feature>
<dbReference type="Pfam" id="PF04203">
    <property type="entry name" value="Sortase"/>
    <property type="match status" value="1"/>
</dbReference>
<feature type="transmembrane region" description="Helical" evidence="3">
    <location>
        <begin position="18"/>
        <end position="35"/>
    </location>
</feature>
<dbReference type="EMBL" id="JABBXF010000079">
    <property type="protein sequence ID" value="NVK81365.1"/>
    <property type="molecule type" value="Genomic_DNA"/>
</dbReference>
<evidence type="ECO:0000313" key="4">
    <source>
        <dbReference type="EMBL" id="NVK81365.1"/>
    </source>
</evidence>
<accession>A0A7Y7B983</accession>
<dbReference type="InterPro" id="IPR042001">
    <property type="entry name" value="Sortase_F"/>
</dbReference>
<dbReference type="InterPro" id="IPR023365">
    <property type="entry name" value="Sortase_dom-sf"/>
</dbReference>
<keyword evidence="3" id="KW-0472">Membrane</keyword>
<comment type="caution">
    <text evidence="4">The sequence shown here is derived from an EMBL/GenBank/DDBJ whole genome shotgun (WGS) entry which is preliminary data.</text>
</comment>
<keyword evidence="3" id="KW-1133">Transmembrane helix</keyword>
<keyword evidence="3" id="KW-0812">Transmembrane</keyword>
<proteinExistence type="predicted"/>
<sequence>MEELRTGGEPQTAGRGRLLTGLAWAALLVALWLWGREATEVPAPATPTTGDAAAAGRPPAHPLPPARDPLPESRPRVLAIKAMGVRAPVEARGLTAQGAVEPPPYNRPGSVAWYRGGPQPGTLGAAVLVGHVDTEHGRAVFAGLGGIPRGETITVERADGSTAEFTVDDVAVYTKDRFDAARVYGPHEKGRAELHLITCGGTFDRVRQTYSANVVVSAYLTGGSIRP</sequence>
<evidence type="ECO:0000313" key="5">
    <source>
        <dbReference type="Proteomes" id="UP000587462"/>
    </source>
</evidence>
<keyword evidence="1" id="KW-0378">Hydrolase</keyword>
<evidence type="ECO:0000256" key="2">
    <source>
        <dbReference type="SAM" id="MobiDB-lite"/>
    </source>
</evidence>
<dbReference type="NCBIfam" id="NF033748">
    <property type="entry name" value="class_F_sortase"/>
    <property type="match status" value="1"/>
</dbReference>